<dbReference type="AlphaFoldDB" id="A0A0F9CSC8"/>
<dbReference type="InterPro" id="IPR050219">
    <property type="entry name" value="DnaG_primase"/>
</dbReference>
<dbReference type="Pfam" id="PF01807">
    <property type="entry name" value="Zn_ribbon_DnaG"/>
    <property type="match status" value="1"/>
</dbReference>
<evidence type="ECO:0000313" key="5">
    <source>
        <dbReference type="EMBL" id="KKL44366.1"/>
    </source>
</evidence>
<evidence type="ECO:0000256" key="1">
    <source>
        <dbReference type="ARBA" id="ARBA00022723"/>
    </source>
</evidence>
<dbReference type="GO" id="GO:0005737">
    <property type="term" value="C:cytoplasm"/>
    <property type="evidence" value="ECO:0007669"/>
    <property type="project" value="TreeGrafter"/>
</dbReference>
<accession>A0A0F9CSC8</accession>
<protein>
    <recommendedName>
        <fullName evidence="4">Zinc finger CHC2-type domain-containing protein</fullName>
    </recommendedName>
</protein>
<dbReference type="GO" id="GO:0008270">
    <property type="term" value="F:zinc ion binding"/>
    <property type="evidence" value="ECO:0007669"/>
    <property type="project" value="UniProtKB-KW"/>
</dbReference>
<dbReference type="GO" id="GO:0003677">
    <property type="term" value="F:DNA binding"/>
    <property type="evidence" value="ECO:0007669"/>
    <property type="project" value="InterPro"/>
</dbReference>
<dbReference type="GO" id="GO:0006269">
    <property type="term" value="P:DNA replication, synthesis of primer"/>
    <property type="evidence" value="ECO:0007669"/>
    <property type="project" value="TreeGrafter"/>
</dbReference>
<dbReference type="PANTHER" id="PTHR30313">
    <property type="entry name" value="DNA PRIMASE"/>
    <property type="match status" value="1"/>
</dbReference>
<dbReference type="InterPro" id="IPR036977">
    <property type="entry name" value="DNA_primase_Znf_CHC2"/>
</dbReference>
<dbReference type="Gene3D" id="3.90.580.10">
    <property type="entry name" value="Zinc finger, CHC2-type domain"/>
    <property type="match status" value="1"/>
</dbReference>
<keyword evidence="3" id="KW-0862">Zinc</keyword>
<dbReference type="EMBL" id="LAZR01034784">
    <property type="protein sequence ID" value="KKL44366.1"/>
    <property type="molecule type" value="Genomic_DNA"/>
</dbReference>
<dbReference type="SUPFAM" id="SSF57783">
    <property type="entry name" value="Zinc beta-ribbon"/>
    <property type="match status" value="1"/>
</dbReference>
<reference evidence="5" key="1">
    <citation type="journal article" date="2015" name="Nature">
        <title>Complex archaea that bridge the gap between prokaryotes and eukaryotes.</title>
        <authorList>
            <person name="Spang A."/>
            <person name="Saw J.H."/>
            <person name="Jorgensen S.L."/>
            <person name="Zaremba-Niedzwiedzka K."/>
            <person name="Martijn J."/>
            <person name="Lind A.E."/>
            <person name="van Eijk R."/>
            <person name="Schleper C."/>
            <person name="Guy L."/>
            <person name="Ettema T.J."/>
        </authorList>
    </citation>
    <scope>NUCLEOTIDE SEQUENCE</scope>
</reference>
<comment type="caution">
    <text evidence="5">The sequence shown here is derived from an EMBL/GenBank/DDBJ whole genome shotgun (WGS) entry which is preliminary data.</text>
</comment>
<keyword evidence="2" id="KW-0863">Zinc-finger</keyword>
<dbReference type="PANTHER" id="PTHR30313:SF2">
    <property type="entry name" value="DNA PRIMASE"/>
    <property type="match status" value="1"/>
</dbReference>
<proteinExistence type="predicted"/>
<organism evidence="5">
    <name type="scientific">marine sediment metagenome</name>
    <dbReference type="NCBI Taxonomy" id="412755"/>
    <lineage>
        <taxon>unclassified sequences</taxon>
        <taxon>metagenomes</taxon>
        <taxon>ecological metagenomes</taxon>
    </lineage>
</organism>
<dbReference type="InterPro" id="IPR002694">
    <property type="entry name" value="Znf_CHC2"/>
</dbReference>
<gene>
    <name evidence="5" type="ORF">LCGC14_2366380</name>
</gene>
<dbReference type="GO" id="GO:0003899">
    <property type="term" value="F:DNA-directed RNA polymerase activity"/>
    <property type="evidence" value="ECO:0007669"/>
    <property type="project" value="InterPro"/>
</dbReference>
<name>A0A0F9CSC8_9ZZZZ</name>
<feature type="non-terminal residue" evidence="5">
    <location>
        <position position="79"/>
    </location>
</feature>
<evidence type="ECO:0000256" key="2">
    <source>
        <dbReference type="ARBA" id="ARBA00022771"/>
    </source>
</evidence>
<evidence type="ECO:0000259" key="4">
    <source>
        <dbReference type="Pfam" id="PF01807"/>
    </source>
</evidence>
<evidence type="ECO:0000256" key="3">
    <source>
        <dbReference type="ARBA" id="ARBA00022833"/>
    </source>
</evidence>
<sequence>MDWRQAAATYGVTVEELKEELPIEWVISAAAGVGLDEVGEGRAIGICPFHDDEDPSLDVYGYGTRWGCFPCGQGGDIFD</sequence>
<feature type="domain" description="Zinc finger CHC2-type" evidence="4">
    <location>
        <begin position="13"/>
        <end position="78"/>
    </location>
</feature>
<keyword evidence="1" id="KW-0479">Metal-binding</keyword>